<feature type="domain" description="Major facilitator superfamily (MFS) profile" evidence="8">
    <location>
        <begin position="11"/>
        <end position="457"/>
    </location>
</feature>
<dbReference type="PANTHER" id="PTHR42718">
    <property type="entry name" value="MAJOR FACILITATOR SUPERFAMILY MULTIDRUG TRANSPORTER MFSC"/>
    <property type="match status" value="1"/>
</dbReference>
<feature type="transmembrane region" description="Helical" evidence="7">
    <location>
        <begin position="145"/>
        <end position="164"/>
    </location>
</feature>
<comment type="subcellular location">
    <subcellularLocation>
        <location evidence="1">Cell membrane</location>
        <topology evidence="1">Multi-pass membrane protein</topology>
    </subcellularLocation>
</comment>
<feature type="region of interest" description="Disordered" evidence="6">
    <location>
        <begin position="466"/>
        <end position="485"/>
    </location>
</feature>
<dbReference type="EMBL" id="JBFAEG010000027">
    <property type="protein sequence ID" value="MEU5711470.1"/>
    <property type="molecule type" value="Genomic_DNA"/>
</dbReference>
<keyword evidence="2 7" id="KW-0812">Transmembrane</keyword>
<accession>A0ABV3AHP3</accession>
<evidence type="ECO:0000259" key="8">
    <source>
        <dbReference type="PROSITE" id="PS50850"/>
    </source>
</evidence>
<evidence type="ECO:0000256" key="7">
    <source>
        <dbReference type="SAM" id="Phobius"/>
    </source>
</evidence>
<organism evidence="9 10">
    <name type="scientific">Streptomyces flaveolus</name>
    <dbReference type="NCBI Taxonomy" id="67297"/>
    <lineage>
        <taxon>Bacteria</taxon>
        <taxon>Bacillati</taxon>
        <taxon>Actinomycetota</taxon>
        <taxon>Actinomycetes</taxon>
        <taxon>Kitasatosporales</taxon>
        <taxon>Streptomycetaceae</taxon>
        <taxon>Streptomyces</taxon>
    </lineage>
</organism>
<feature type="transmembrane region" description="Helical" evidence="7">
    <location>
        <begin position="108"/>
        <end position="133"/>
    </location>
</feature>
<evidence type="ECO:0000256" key="3">
    <source>
        <dbReference type="ARBA" id="ARBA00022989"/>
    </source>
</evidence>
<dbReference type="SUPFAM" id="SSF103473">
    <property type="entry name" value="MFS general substrate transporter"/>
    <property type="match status" value="1"/>
</dbReference>
<keyword evidence="5" id="KW-0046">Antibiotic resistance</keyword>
<evidence type="ECO:0000313" key="10">
    <source>
        <dbReference type="Proteomes" id="UP001551011"/>
    </source>
</evidence>
<feature type="transmembrane region" description="Helical" evidence="7">
    <location>
        <begin position="234"/>
        <end position="253"/>
    </location>
</feature>
<evidence type="ECO:0000256" key="1">
    <source>
        <dbReference type="ARBA" id="ARBA00004651"/>
    </source>
</evidence>
<dbReference type="CDD" id="cd17321">
    <property type="entry name" value="MFS_MMR_MDR_like"/>
    <property type="match status" value="1"/>
</dbReference>
<dbReference type="PANTHER" id="PTHR42718:SF48">
    <property type="entry name" value="CONSERVED TWO-DOMAIN MEMBRANE PROTEIN-RELATED"/>
    <property type="match status" value="1"/>
</dbReference>
<feature type="transmembrane region" description="Helical" evidence="7">
    <location>
        <begin position="170"/>
        <end position="190"/>
    </location>
</feature>
<protein>
    <submittedName>
        <fullName evidence="9">MFS transporter</fullName>
    </submittedName>
</protein>
<dbReference type="Gene3D" id="1.20.1250.20">
    <property type="entry name" value="MFS general substrate transporter like domains"/>
    <property type="match status" value="1"/>
</dbReference>
<dbReference type="PROSITE" id="PS50850">
    <property type="entry name" value="MFS"/>
    <property type="match status" value="1"/>
</dbReference>
<feature type="transmembrane region" description="Helical" evidence="7">
    <location>
        <begin position="306"/>
        <end position="324"/>
    </location>
</feature>
<reference evidence="9 10" key="1">
    <citation type="submission" date="2024-06" db="EMBL/GenBank/DDBJ databases">
        <title>The Natural Products Discovery Center: Release of the First 8490 Sequenced Strains for Exploring Actinobacteria Biosynthetic Diversity.</title>
        <authorList>
            <person name="Kalkreuter E."/>
            <person name="Kautsar S.A."/>
            <person name="Yang D."/>
            <person name="Bader C.D."/>
            <person name="Teijaro C.N."/>
            <person name="Fluegel L."/>
            <person name="Davis C.M."/>
            <person name="Simpson J.R."/>
            <person name="Lauterbach L."/>
            <person name="Steele A.D."/>
            <person name="Gui C."/>
            <person name="Meng S."/>
            <person name="Li G."/>
            <person name="Viehrig K."/>
            <person name="Ye F."/>
            <person name="Su P."/>
            <person name="Kiefer A.F."/>
            <person name="Nichols A."/>
            <person name="Cepeda A.J."/>
            <person name="Yan W."/>
            <person name="Fan B."/>
            <person name="Jiang Y."/>
            <person name="Adhikari A."/>
            <person name="Zheng C.-J."/>
            <person name="Schuster L."/>
            <person name="Cowan T.M."/>
            <person name="Smanski M.J."/>
            <person name="Chevrette M.G."/>
            <person name="De Carvalho L.P.S."/>
            <person name="Shen B."/>
        </authorList>
    </citation>
    <scope>NUCLEOTIDE SEQUENCE [LARGE SCALE GENOMIC DNA]</scope>
    <source>
        <strain evidence="9 10">NPDC020594</strain>
    </source>
</reference>
<dbReference type="InterPro" id="IPR020846">
    <property type="entry name" value="MFS_dom"/>
</dbReference>
<evidence type="ECO:0000313" key="9">
    <source>
        <dbReference type="EMBL" id="MEU5711470.1"/>
    </source>
</evidence>
<feature type="transmembrane region" description="Helical" evidence="7">
    <location>
        <begin position="368"/>
        <end position="388"/>
    </location>
</feature>
<feature type="transmembrane region" description="Helical" evidence="7">
    <location>
        <begin position="12"/>
        <end position="33"/>
    </location>
</feature>
<feature type="transmembrane region" description="Helical" evidence="7">
    <location>
        <begin position="273"/>
        <end position="294"/>
    </location>
</feature>
<feature type="transmembrane region" description="Helical" evidence="7">
    <location>
        <begin position="434"/>
        <end position="455"/>
    </location>
</feature>
<dbReference type="RefSeq" id="WP_359259912.1">
    <property type="nucleotide sequence ID" value="NZ_JBFAEG010000027.1"/>
</dbReference>
<evidence type="ECO:0000256" key="5">
    <source>
        <dbReference type="ARBA" id="ARBA00023251"/>
    </source>
</evidence>
<comment type="caution">
    <text evidence="9">The sequence shown here is derived from an EMBL/GenBank/DDBJ whole genome shotgun (WGS) entry which is preliminary data.</text>
</comment>
<feature type="transmembrane region" description="Helical" evidence="7">
    <location>
        <begin position="409"/>
        <end position="428"/>
    </location>
</feature>
<evidence type="ECO:0000256" key="6">
    <source>
        <dbReference type="SAM" id="MobiDB-lite"/>
    </source>
</evidence>
<dbReference type="Gene3D" id="1.20.1720.10">
    <property type="entry name" value="Multidrug resistance protein D"/>
    <property type="match status" value="1"/>
</dbReference>
<feature type="transmembrane region" description="Helical" evidence="7">
    <location>
        <begin position="202"/>
        <end position="222"/>
    </location>
</feature>
<feature type="transmembrane region" description="Helical" evidence="7">
    <location>
        <begin position="83"/>
        <end position="102"/>
    </location>
</feature>
<dbReference type="Pfam" id="PF07690">
    <property type="entry name" value="MFS_1"/>
    <property type="match status" value="1"/>
</dbReference>
<gene>
    <name evidence="9" type="ORF">AB0H04_32220</name>
</gene>
<dbReference type="InterPro" id="IPR011701">
    <property type="entry name" value="MFS"/>
</dbReference>
<feature type="transmembrane region" description="Helical" evidence="7">
    <location>
        <begin position="336"/>
        <end position="356"/>
    </location>
</feature>
<dbReference type="InterPro" id="IPR036259">
    <property type="entry name" value="MFS_trans_sf"/>
</dbReference>
<evidence type="ECO:0000256" key="4">
    <source>
        <dbReference type="ARBA" id="ARBA00023136"/>
    </source>
</evidence>
<feature type="transmembrane region" description="Helical" evidence="7">
    <location>
        <begin position="53"/>
        <end position="71"/>
    </location>
</feature>
<name>A0ABV3AHP3_9ACTN</name>
<keyword evidence="4 7" id="KW-0472">Membrane</keyword>
<proteinExistence type="predicted"/>
<evidence type="ECO:0000256" key="2">
    <source>
        <dbReference type="ARBA" id="ARBA00022692"/>
    </source>
</evidence>
<sequence length="485" mass="49471">MLGFSKHSRTAVIVVLVAVFMTNLDLLIVNVALPAMGETFSGGGGGGASLGSLSWVLNAYAITFAALLVVAGRVGDRIGQRPVFLTGIAVFTLASLGCALAPNLETLVVARIVQAVGAAAQIPTSLALLLATVPAERRTHATRSWAAVGGLAAAAGPVAGGLLTEVDWRWVFAVNLPIGIAALVAGRSVLPKPAAREAGPLPDLLGALLVVTSVTALSGALVQASDWGWTSGRTVLLLAVAVIIGAAFVLRSLRHPRPLFELDLLRLPRFGAANAGSFVFGVAFAIMLLSNVLWCQELWHWSALRTGLALVPGPALVPIVTLLTARAAQRFGHGPLVATGGLLFAGGMVWFAYFASVTPDYRRGMLPSQLLTGAGVGLALGTLVAAGVHAVPGHRAATGSALVNSVRQISTSVGVAILVAVVGSHVGAASLHDFRVVWCVAAVLGLVTSAFGVHLSRGGGSAQMASAASKQTEVDAQPLTDASRP</sequence>
<keyword evidence="3 7" id="KW-1133">Transmembrane helix</keyword>
<keyword evidence="10" id="KW-1185">Reference proteome</keyword>
<dbReference type="Proteomes" id="UP001551011">
    <property type="component" value="Unassembled WGS sequence"/>
</dbReference>